<dbReference type="AlphaFoldDB" id="A0A2W5FDL4"/>
<accession>A0A2W5FDL4</accession>
<organism evidence="1 2">
    <name type="scientific">Roseateles depolymerans</name>
    <dbReference type="NCBI Taxonomy" id="76731"/>
    <lineage>
        <taxon>Bacteria</taxon>
        <taxon>Pseudomonadati</taxon>
        <taxon>Pseudomonadota</taxon>
        <taxon>Betaproteobacteria</taxon>
        <taxon>Burkholderiales</taxon>
        <taxon>Sphaerotilaceae</taxon>
        <taxon>Roseateles</taxon>
    </lineage>
</organism>
<gene>
    <name evidence="1" type="ORF">DI603_17930</name>
</gene>
<proteinExistence type="predicted"/>
<protein>
    <submittedName>
        <fullName evidence="1">Uncharacterized protein</fullName>
    </submittedName>
</protein>
<comment type="caution">
    <text evidence="1">The sequence shown here is derived from an EMBL/GenBank/DDBJ whole genome shotgun (WGS) entry which is preliminary data.</text>
</comment>
<reference evidence="1 2" key="1">
    <citation type="submission" date="2017-08" db="EMBL/GenBank/DDBJ databases">
        <title>Infants hospitalized years apart are colonized by the same room-sourced microbial strains.</title>
        <authorList>
            <person name="Brooks B."/>
            <person name="Olm M.R."/>
            <person name="Firek B.A."/>
            <person name="Baker R."/>
            <person name="Thomas B.C."/>
            <person name="Morowitz M.J."/>
            <person name="Banfield J.F."/>
        </authorList>
    </citation>
    <scope>NUCLEOTIDE SEQUENCE [LARGE SCALE GENOMIC DNA]</scope>
    <source>
        <strain evidence="1">S2_012_000_R2_81</strain>
    </source>
</reference>
<dbReference type="Proteomes" id="UP000249633">
    <property type="component" value="Unassembled WGS sequence"/>
</dbReference>
<sequence length="211" mass="22355">MPSTSSPTVARNGSSAHIAPFAGFPAGATTSTDEPATIRCRLCTCLLGAEDDDDEDLALCGSCRRRPEARRLGLPATSLTPTPSRAAAAIPRPARDFTEAERALIRKIHGFMPAQQLLALLNERLACDLGPDAAPYSMEQLHAAIGGLATPAPIGGHGWAAQRKLIAQARRGGLLDAVTEQLIDDFAVVFSLNPKQVLVLRDTLLQPEEDA</sequence>
<name>A0A2W5FDL4_9BURK</name>
<evidence type="ECO:0000313" key="2">
    <source>
        <dbReference type="Proteomes" id="UP000249633"/>
    </source>
</evidence>
<evidence type="ECO:0000313" key="1">
    <source>
        <dbReference type="EMBL" id="PZP29092.1"/>
    </source>
</evidence>
<dbReference type="EMBL" id="QFOD01000019">
    <property type="protein sequence ID" value="PZP29092.1"/>
    <property type="molecule type" value="Genomic_DNA"/>
</dbReference>